<evidence type="ECO:0000256" key="1">
    <source>
        <dbReference type="ARBA" id="ARBA00022737"/>
    </source>
</evidence>
<organism evidence="4">
    <name type="scientific">Anthurium amnicola</name>
    <dbReference type="NCBI Taxonomy" id="1678845"/>
    <lineage>
        <taxon>Eukaryota</taxon>
        <taxon>Viridiplantae</taxon>
        <taxon>Streptophyta</taxon>
        <taxon>Embryophyta</taxon>
        <taxon>Tracheophyta</taxon>
        <taxon>Spermatophyta</taxon>
        <taxon>Magnoliopsida</taxon>
        <taxon>Liliopsida</taxon>
        <taxon>Araceae</taxon>
        <taxon>Pothoideae</taxon>
        <taxon>Potheae</taxon>
        <taxon>Anthurium</taxon>
    </lineage>
</organism>
<dbReference type="PRINTS" id="PR01415">
    <property type="entry name" value="ANKYRIN"/>
</dbReference>
<dbReference type="Pfam" id="PF12796">
    <property type="entry name" value="Ank_2"/>
    <property type="match status" value="1"/>
</dbReference>
<name>A0A1D1Z456_9ARAE</name>
<keyword evidence="1" id="KW-0677">Repeat</keyword>
<dbReference type="GO" id="GO:0085020">
    <property type="term" value="P:protein K6-linked ubiquitination"/>
    <property type="evidence" value="ECO:0007669"/>
    <property type="project" value="TreeGrafter"/>
</dbReference>
<proteinExistence type="predicted"/>
<accession>A0A1D1Z456</accession>
<dbReference type="SUPFAM" id="SSF48403">
    <property type="entry name" value="Ankyrin repeat"/>
    <property type="match status" value="1"/>
</dbReference>
<gene>
    <name evidence="4" type="primary">Gabpb2_2</name>
    <name evidence="4" type="ORF">g.49061</name>
</gene>
<feature type="non-terminal residue" evidence="4">
    <location>
        <position position="1"/>
    </location>
</feature>
<sequence>PRPRGSLSASSSLTLFHPPSLVRGLRPRSAASNQSRFCASEASFTPLLPGTRQAMGMEENQVSSQTPTAATPEQVEALLEAARYDDIEDVTNLSSTGVSLDSKDSEGRTALHMAAANGHLQIVEYLIRNGVDPNACNSENNTPLHWACLNGHIEVVKALILGGADVSRLNRHERSAIDEAVARGKLEVIDAVNAAIAQVELSGAQISG</sequence>
<dbReference type="InterPro" id="IPR002110">
    <property type="entry name" value="Ankyrin_rpt"/>
</dbReference>
<dbReference type="PROSITE" id="PS50088">
    <property type="entry name" value="ANK_REPEAT"/>
    <property type="match status" value="2"/>
</dbReference>
<feature type="repeat" description="ANK" evidence="3">
    <location>
        <begin position="106"/>
        <end position="138"/>
    </location>
</feature>
<dbReference type="PROSITE" id="PS50297">
    <property type="entry name" value="ANK_REP_REGION"/>
    <property type="match status" value="2"/>
</dbReference>
<dbReference type="GO" id="GO:0004842">
    <property type="term" value="F:ubiquitin-protein transferase activity"/>
    <property type="evidence" value="ECO:0007669"/>
    <property type="project" value="TreeGrafter"/>
</dbReference>
<dbReference type="AlphaFoldDB" id="A0A1D1Z456"/>
<dbReference type="Gene3D" id="1.25.40.20">
    <property type="entry name" value="Ankyrin repeat-containing domain"/>
    <property type="match status" value="2"/>
</dbReference>
<evidence type="ECO:0000313" key="4">
    <source>
        <dbReference type="EMBL" id="JAT61644.1"/>
    </source>
</evidence>
<evidence type="ECO:0000256" key="3">
    <source>
        <dbReference type="PROSITE-ProRule" id="PRU00023"/>
    </source>
</evidence>
<feature type="repeat" description="ANK" evidence="3">
    <location>
        <begin position="139"/>
        <end position="171"/>
    </location>
</feature>
<dbReference type="InterPro" id="IPR036770">
    <property type="entry name" value="Ankyrin_rpt-contain_sf"/>
</dbReference>
<dbReference type="PANTHER" id="PTHR24171">
    <property type="entry name" value="ANKYRIN REPEAT DOMAIN-CONTAINING PROTEIN 39-RELATED"/>
    <property type="match status" value="1"/>
</dbReference>
<dbReference type="EMBL" id="GDJX01006292">
    <property type="protein sequence ID" value="JAT61644.1"/>
    <property type="molecule type" value="Transcribed_RNA"/>
</dbReference>
<protein>
    <submittedName>
        <fullName evidence="4">GA-binding protein subunit beta-2</fullName>
    </submittedName>
</protein>
<keyword evidence="2 3" id="KW-0040">ANK repeat</keyword>
<reference evidence="4" key="1">
    <citation type="submission" date="2015-07" db="EMBL/GenBank/DDBJ databases">
        <title>Transcriptome Assembly of Anthurium amnicola.</title>
        <authorList>
            <person name="Suzuki J."/>
        </authorList>
    </citation>
    <scope>NUCLEOTIDE SEQUENCE</scope>
</reference>
<dbReference type="PANTHER" id="PTHR24171:SF8">
    <property type="entry name" value="BRCA1-ASSOCIATED RING DOMAIN PROTEIN 1"/>
    <property type="match status" value="1"/>
</dbReference>
<dbReference type="SMART" id="SM00248">
    <property type="entry name" value="ANK"/>
    <property type="match status" value="3"/>
</dbReference>
<evidence type="ECO:0000256" key="2">
    <source>
        <dbReference type="ARBA" id="ARBA00023043"/>
    </source>
</evidence>